<comment type="function">
    <text evidence="10">FliM is one of three proteins (FliG, FliN, FliM) that forms the rotor-mounted switch complex (C ring), located at the base of the basal body. This complex interacts with the CheY and CheZ chemotaxis proteins, in addition to contacting components of the motor that determine the direction of flagellar rotation.</text>
</comment>
<evidence type="ECO:0000256" key="2">
    <source>
        <dbReference type="ARBA" id="ARBA00004202"/>
    </source>
</evidence>
<comment type="subcellular location">
    <subcellularLocation>
        <location evidence="1">Bacterial flagellum basal body</location>
    </subcellularLocation>
    <subcellularLocation>
        <location evidence="2">Cell membrane</location>
        <topology evidence="2">Peripheral membrane protein</topology>
    </subcellularLocation>
</comment>
<dbReference type="InterPro" id="IPR028976">
    <property type="entry name" value="CheC-like_sf"/>
</dbReference>
<proteinExistence type="inferred from homology"/>
<evidence type="ECO:0000313" key="14">
    <source>
        <dbReference type="EMBL" id="QDT98956.1"/>
    </source>
</evidence>
<evidence type="ECO:0000256" key="10">
    <source>
        <dbReference type="ARBA" id="ARBA00025044"/>
    </source>
</evidence>
<sequence>MADVLSQNEVESLLSALDPTASSSGGGSSSRPTTRNADFNSQISIYDFKRPERVSKEQMRAFRALHESFSREFGAALSGMLRSIIEVKLISVDQLTYSEFVFSLENPTCFNLLESETLEGHIILDISPSIIFPIIDRLLGGNGNSQGSYPNRPLTEIEIRLVSRITGLAIEGIESAWSNLCDWKLKVSQVESNPQLVQIVPPNEVIVLISFEVTMGDTRGIINLCIPFNTIEPLSNKLTSDTWSAYKKKTPDLRQQLSLETSVTQSKIHMKVDLDNSKLTTGEILNLSVGDVIMCNKGSSQSLTVELEGSPVFTAYPGVYKGHKAVSIEKMLAVPKDIIEEKVKKAGGLPLEASQSD</sequence>
<accession>A0A517W143</accession>
<dbReference type="Pfam" id="PF02154">
    <property type="entry name" value="FliM"/>
    <property type="match status" value="1"/>
</dbReference>
<dbReference type="GO" id="GO:0003774">
    <property type="term" value="F:cytoskeletal motor activity"/>
    <property type="evidence" value="ECO:0007669"/>
    <property type="project" value="InterPro"/>
</dbReference>
<evidence type="ECO:0000256" key="1">
    <source>
        <dbReference type="ARBA" id="ARBA00004117"/>
    </source>
</evidence>
<evidence type="ECO:0000256" key="12">
    <source>
        <dbReference type="SAM" id="MobiDB-lite"/>
    </source>
</evidence>
<evidence type="ECO:0000256" key="5">
    <source>
        <dbReference type="ARBA" id="ARBA00022475"/>
    </source>
</evidence>
<organism evidence="14 15">
    <name type="scientific">Gimesia aquarii</name>
    <dbReference type="NCBI Taxonomy" id="2527964"/>
    <lineage>
        <taxon>Bacteria</taxon>
        <taxon>Pseudomonadati</taxon>
        <taxon>Planctomycetota</taxon>
        <taxon>Planctomycetia</taxon>
        <taxon>Planctomycetales</taxon>
        <taxon>Planctomycetaceae</taxon>
        <taxon>Gimesia</taxon>
    </lineage>
</organism>
<evidence type="ECO:0000256" key="9">
    <source>
        <dbReference type="ARBA" id="ARBA00023143"/>
    </source>
</evidence>
<dbReference type="Gene3D" id="2.30.330.10">
    <property type="entry name" value="SpoA-like"/>
    <property type="match status" value="1"/>
</dbReference>
<dbReference type="GO" id="GO:0005886">
    <property type="term" value="C:plasma membrane"/>
    <property type="evidence" value="ECO:0007669"/>
    <property type="project" value="UniProtKB-SubCell"/>
</dbReference>
<protein>
    <recommendedName>
        <fullName evidence="4 11">Flagellar motor switch protein FliM</fullName>
    </recommendedName>
</protein>
<dbReference type="AlphaFoldDB" id="A0A517W143"/>
<dbReference type="KEGG" id="gaw:V144x_44660"/>
<dbReference type="SUPFAM" id="SSF103039">
    <property type="entry name" value="CheC-like"/>
    <property type="match status" value="1"/>
</dbReference>
<feature type="domain" description="Flagellar motor switch protein FliN-like C-terminal" evidence="13">
    <location>
        <begin position="263"/>
        <end position="332"/>
    </location>
</feature>
<dbReference type="EMBL" id="CP037920">
    <property type="protein sequence ID" value="QDT98956.1"/>
    <property type="molecule type" value="Genomic_DNA"/>
</dbReference>
<evidence type="ECO:0000256" key="6">
    <source>
        <dbReference type="ARBA" id="ARBA00022500"/>
    </source>
</evidence>
<dbReference type="PRINTS" id="PR00955">
    <property type="entry name" value="FLGMOTORFLIM"/>
</dbReference>
<dbReference type="GO" id="GO:0050918">
    <property type="term" value="P:positive chemotaxis"/>
    <property type="evidence" value="ECO:0007669"/>
    <property type="project" value="TreeGrafter"/>
</dbReference>
<keyword evidence="6" id="KW-0145">Chemotaxis</keyword>
<evidence type="ECO:0000259" key="13">
    <source>
        <dbReference type="Pfam" id="PF01052"/>
    </source>
</evidence>
<dbReference type="RefSeq" id="WP_144988036.1">
    <property type="nucleotide sequence ID" value="NZ_CP037920.1"/>
</dbReference>
<dbReference type="InterPro" id="IPR001543">
    <property type="entry name" value="FliN-like_C"/>
</dbReference>
<dbReference type="PIRSF" id="PIRSF002888">
    <property type="entry name" value="FliM"/>
    <property type="match status" value="1"/>
</dbReference>
<keyword evidence="14" id="KW-0282">Flagellum</keyword>
<dbReference type="Pfam" id="PF01052">
    <property type="entry name" value="FliMN_C"/>
    <property type="match status" value="1"/>
</dbReference>
<gene>
    <name evidence="14" type="primary">fliM</name>
    <name evidence="14" type="ORF">V144x_44660</name>
</gene>
<comment type="similarity">
    <text evidence="3">Belongs to the FliM family.</text>
</comment>
<dbReference type="CDD" id="cd17908">
    <property type="entry name" value="FliM"/>
    <property type="match status" value="1"/>
</dbReference>
<dbReference type="InterPro" id="IPR036429">
    <property type="entry name" value="SpoA-like_sf"/>
</dbReference>
<dbReference type="PANTHER" id="PTHR30034">
    <property type="entry name" value="FLAGELLAR MOTOR SWITCH PROTEIN FLIM"/>
    <property type="match status" value="1"/>
</dbReference>
<dbReference type="PANTHER" id="PTHR30034:SF6">
    <property type="entry name" value="YOP PROTEINS TRANSLOCATION PROTEIN Q"/>
    <property type="match status" value="1"/>
</dbReference>
<evidence type="ECO:0000256" key="7">
    <source>
        <dbReference type="ARBA" id="ARBA00022779"/>
    </source>
</evidence>
<evidence type="ECO:0000256" key="11">
    <source>
        <dbReference type="NCBIfam" id="TIGR01397"/>
    </source>
</evidence>
<keyword evidence="14" id="KW-0966">Cell projection</keyword>
<keyword evidence="5" id="KW-1003">Cell membrane</keyword>
<name>A0A517W143_9PLAN</name>
<dbReference type="GO" id="GO:0009425">
    <property type="term" value="C:bacterial-type flagellum basal body"/>
    <property type="evidence" value="ECO:0007669"/>
    <property type="project" value="UniProtKB-SubCell"/>
</dbReference>
<keyword evidence="7" id="KW-0283">Flagellar rotation</keyword>
<evidence type="ECO:0000256" key="8">
    <source>
        <dbReference type="ARBA" id="ARBA00023136"/>
    </source>
</evidence>
<dbReference type="Gene3D" id="3.40.1550.10">
    <property type="entry name" value="CheC-like"/>
    <property type="match status" value="1"/>
</dbReference>
<evidence type="ECO:0000313" key="15">
    <source>
        <dbReference type="Proteomes" id="UP000318704"/>
    </source>
</evidence>
<feature type="region of interest" description="Disordered" evidence="12">
    <location>
        <begin position="16"/>
        <end position="36"/>
    </location>
</feature>
<dbReference type="GO" id="GO:0071978">
    <property type="term" value="P:bacterial-type flagellum-dependent swarming motility"/>
    <property type="evidence" value="ECO:0007669"/>
    <property type="project" value="TreeGrafter"/>
</dbReference>
<dbReference type="NCBIfam" id="TIGR01397">
    <property type="entry name" value="fliM_switch"/>
    <property type="match status" value="1"/>
</dbReference>
<keyword evidence="9" id="KW-0975">Bacterial flagellum</keyword>
<reference evidence="14 15" key="1">
    <citation type="submission" date="2019-03" db="EMBL/GenBank/DDBJ databases">
        <title>Deep-cultivation of Planctomycetes and their phenomic and genomic characterization uncovers novel biology.</title>
        <authorList>
            <person name="Wiegand S."/>
            <person name="Jogler M."/>
            <person name="Boedeker C."/>
            <person name="Pinto D."/>
            <person name="Vollmers J."/>
            <person name="Rivas-Marin E."/>
            <person name="Kohn T."/>
            <person name="Peeters S.H."/>
            <person name="Heuer A."/>
            <person name="Rast P."/>
            <person name="Oberbeckmann S."/>
            <person name="Bunk B."/>
            <person name="Jeske O."/>
            <person name="Meyerdierks A."/>
            <person name="Storesund J.E."/>
            <person name="Kallscheuer N."/>
            <person name="Luecker S."/>
            <person name="Lage O.M."/>
            <person name="Pohl T."/>
            <person name="Merkel B.J."/>
            <person name="Hornburger P."/>
            <person name="Mueller R.-W."/>
            <person name="Bruemmer F."/>
            <person name="Labrenz M."/>
            <person name="Spormann A.M."/>
            <person name="Op den Camp H."/>
            <person name="Overmann J."/>
            <person name="Amann R."/>
            <person name="Jetten M.S.M."/>
            <person name="Mascher T."/>
            <person name="Medema M.H."/>
            <person name="Devos D.P."/>
            <person name="Kaster A.-K."/>
            <person name="Ovreas L."/>
            <person name="Rohde M."/>
            <person name="Galperin M.Y."/>
            <person name="Jogler C."/>
        </authorList>
    </citation>
    <scope>NUCLEOTIDE SEQUENCE [LARGE SCALE GENOMIC DNA]</scope>
    <source>
        <strain evidence="14 15">V144</strain>
    </source>
</reference>
<dbReference type="SUPFAM" id="SSF101801">
    <property type="entry name" value="Surface presentation of antigens (SPOA)"/>
    <property type="match status" value="1"/>
</dbReference>
<keyword evidence="14" id="KW-0969">Cilium</keyword>
<evidence type="ECO:0000256" key="3">
    <source>
        <dbReference type="ARBA" id="ARBA00011049"/>
    </source>
</evidence>
<dbReference type="Proteomes" id="UP000318704">
    <property type="component" value="Chromosome"/>
</dbReference>
<dbReference type="InterPro" id="IPR001689">
    <property type="entry name" value="Flag_FliM"/>
</dbReference>
<keyword evidence="8" id="KW-0472">Membrane</keyword>
<evidence type="ECO:0000256" key="4">
    <source>
        <dbReference type="ARBA" id="ARBA00021898"/>
    </source>
</evidence>